<dbReference type="Gene3D" id="2.40.128.600">
    <property type="match status" value="1"/>
</dbReference>
<dbReference type="InterPro" id="IPR021860">
    <property type="entry name" value="Peptidase_S12_Pab87-rel_C"/>
</dbReference>
<dbReference type="EMBL" id="CP036290">
    <property type="protein sequence ID" value="QDU83327.1"/>
    <property type="molecule type" value="Genomic_DNA"/>
</dbReference>
<dbReference type="Proteomes" id="UP000319342">
    <property type="component" value="Chromosome"/>
</dbReference>
<dbReference type="Pfam" id="PF11954">
    <property type="entry name" value="DUF3471"/>
    <property type="match status" value="1"/>
</dbReference>
<dbReference type="InterPro" id="IPR050491">
    <property type="entry name" value="AmpC-like"/>
</dbReference>
<dbReference type="OrthoDB" id="284523at2"/>
<evidence type="ECO:0000313" key="5">
    <source>
        <dbReference type="Proteomes" id="UP000319342"/>
    </source>
</evidence>
<dbReference type="Pfam" id="PF00144">
    <property type="entry name" value="Beta-lactamase"/>
    <property type="match status" value="1"/>
</dbReference>
<keyword evidence="4" id="KW-0645">Protease</keyword>
<evidence type="ECO:0000259" key="2">
    <source>
        <dbReference type="Pfam" id="PF00144"/>
    </source>
</evidence>
<sequence precursor="true">MVTRTVRTAALLLVLVSAFSFAPQAVAAPVEPCAQEQQTPGPLPGHWSGSIEPVGLAFHMDLWFAGEDGSGGLTGTISIPVQGIADRPLVDPRWERVDGVATFTAGIEGIDGEPRFEGTRAADGTTIAGTFTQSGRTLSFSMAIGISADVALAGFDEWANDQLKKLRVPGMAVAVVFRGEVVHAAGYGLRDVAADLPADADTLFAIGSTTKAFTTFGIEQAVAEGLLDWDEPVRTYLPTLRLVDPLAEQQLTLRDMCSHRSGLPRHDLVWYANPDLTREEMLGRLAHLEPTVGFREAWQYNNLMYATAGLALERVSGDSWEDWTRAHILEPLGMTRTRFGLAETLATDNHALPHDRKRGKFVAIDMRDLTWIGPAGSIHSSANDMARWITLWLGGGEIEGERLLSQPQLANLIQPVTTFGGITPASEGPTAYALGWMVDSHEGHLRVHHGGGIDGFTTQVELYPADELGIFTVTNRASALTNIAASQLAERFLGLPPVDRTDFAVSQLDTADEMRASLRSMAAAERVPDAPAARPIASYAGRYRHPGYGDVVIELVDAADAADAQVLGLRYGILDVPLEHWHYEVFRCTEVDGMELAEGLMVHFRDDRDGYVAALEIQLESTPEPVILERQPDAVLLDPEYLDTLVGRYALLGQMLTVARGKGGAPLTLKVPGQPTYDLEPGTHGRFALADMDGFTVRFDAAEGDAPAALVLFQPNGTFRAEKVVAEEEEDAGSE</sequence>
<organism evidence="4 5">
    <name type="scientific">Rohdeia mirabilis</name>
    <dbReference type="NCBI Taxonomy" id="2528008"/>
    <lineage>
        <taxon>Bacteria</taxon>
        <taxon>Pseudomonadati</taxon>
        <taxon>Planctomycetota</taxon>
        <taxon>Planctomycetia</taxon>
        <taxon>Planctomycetia incertae sedis</taxon>
        <taxon>Rohdeia</taxon>
    </lineage>
</organism>
<dbReference type="EC" id="3.4.16.4" evidence="4"/>
<feature type="domain" description="Peptidase S12 Pab87-related C-terminal" evidence="3">
    <location>
        <begin position="526"/>
        <end position="621"/>
    </location>
</feature>
<dbReference type="Gene3D" id="3.40.710.10">
    <property type="entry name" value="DD-peptidase/beta-lactamase superfamily"/>
    <property type="match status" value="1"/>
</dbReference>
<proteinExistence type="predicted"/>
<protein>
    <submittedName>
        <fullName evidence="4">D-alanyl-D-alanine carboxypeptidase</fullName>
        <ecNumber evidence="4">3.4.16.4</ecNumber>
    </submittedName>
</protein>
<dbReference type="RefSeq" id="WP_145182814.1">
    <property type="nucleotide sequence ID" value="NZ_CP036290.1"/>
</dbReference>
<keyword evidence="5" id="KW-1185">Reference proteome</keyword>
<keyword evidence="4" id="KW-0378">Hydrolase</keyword>
<accession>A0A518CVS1</accession>
<dbReference type="InterPro" id="IPR001466">
    <property type="entry name" value="Beta-lactam-related"/>
</dbReference>
<dbReference type="SUPFAM" id="SSF56601">
    <property type="entry name" value="beta-lactamase/transpeptidase-like"/>
    <property type="match status" value="1"/>
</dbReference>
<keyword evidence="1" id="KW-0732">Signal</keyword>
<dbReference type="AlphaFoldDB" id="A0A518CVS1"/>
<name>A0A518CVS1_9BACT</name>
<evidence type="ECO:0000256" key="1">
    <source>
        <dbReference type="SAM" id="SignalP"/>
    </source>
</evidence>
<gene>
    <name evidence="4" type="ORF">Pla163_04260</name>
</gene>
<dbReference type="InterPro" id="IPR012338">
    <property type="entry name" value="Beta-lactam/transpept-like"/>
</dbReference>
<dbReference type="GO" id="GO:0009002">
    <property type="term" value="F:serine-type D-Ala-D-Ala carboxypeptidase activity"/>
    <property type="evidence" value="ECO:0007669"/>
    <property type="project" value="UniProtKB-EC"/>
</dbReference>
<evidence type="ECO:0000313" key="4">
    <source>
        <dbReference type="EMBL" id="QDU83327.1"/>
    </source>
</evidence>
<feature type="signal peptide" evidence="1">
    <location>
        <begin position="1"/>
        <end position="27"/>
    </location>
</feature>
<dbReference type="PANTHER" id="PTHR46825:SF15">
    <property type="entry name" value="BETA-LACTAMASE-RELATED DOMAIN-CONTAINING PROTEIN"/>
    <property type="match status" value="1"/>
</dbReference>
<reference evidence="4 5" key="1">
    <citation type="submission" date="2019-02" db="EMBL/GenBank/DDBJ databases">
        <title>Deep-cultivation of Planctomycetes and their phenomic and genomic characterization uncovers novel biology.</title>
        <authorList>
            <person name="Wiegand S."/>
            <person name="Jogler M."/>
            <person name="Boedeker C."/>
            <person name="Pinto D."/>
            <person name="Vollmers J."/>
            <person name="Rivas-Marin E."/>
            <person name="Kohn T."/>
            <person name="Peeters S.H."/>
            <person name="Heuer A."/>
            <person name="Rast P."/>
            <person name="Oberbeckmann S."/>
            <person name="Bunk B."/>
            <person name="Jeske O."/>
            <person name="Meyerdierks A."/>
            <person name="Storesund J.E."/>
            <person name="Kallscheuer N."/>
            <person name="Luecker S."/>
            <person name="Lage O.M."/>
            <person name="Pohl T."/>
            <person name="Merkel B.J."/>
            <person name="Hornburger P."/>
            <person name="Mueller R.-W."/>
            <person name="Bruemmer F."/>
            <person name="Labrenz M."/>
            <person name="Spormann A.M."/>
            <person name="Op den Camp H."/>
            <person name="Overmann J."/>
            <person name="Amann R."/>
            <person name="Jetten M.S.M."/>
            <person name="Mascher T."/>
            <person name="Medema M.H."/>
            <person name="Devos D.P."/>
            <person name="Kaster A.-K."/>
            <person name="Ovreas L."/>
            <person name="Rohde M."/>
            <person name="Galperin M.Y."/>
            <person name="Jogler C."/>
        </authorList>
    </citation>
    <scope>NUCLEOTIDE SEQUENCE [LARGE SCALE GENOMIC DNA]</scope>
    <source>
        <strain evidence="4 5">Pla163</strain>
    </source>
</reference>
<feature type="chain" id="PRO_5021724306" evidence="1">
    <location>
        <begin position="28"/>
        <end position="735"/>
    </location>
</feature>
<evidence type="ECO:0000259" key="3">
    <source>
        <dbReference type="Pfam" id="PF11954"/>
    </source>
</evidence>
<dbReference type="PANTHER" id="PTHR46825">
    <property type="entry name" value="D-ALANYL-D-ALANINE-CARBOXYPEPTIDASE/ENDOPEPTIDASE AMPH"/>
    <property type="match status" value="1"/>
</dbReference>
<keyword evidence="4" id="KW-0121">Carboxypeptidase</keyword>
<feature type="domain" description="Beta-lactamase-related" evidence="2">
    <location>
        <begin position="156"/>
        <end position="478"/>
    </location>
</feature>